<proteinExistence type="predicted"/>
<sequence length="67" mass="6645">MARTLSTRIATAAALAFAALAIAVGAAQQSADQQSAAQQSAGLDAPAAAQAQQHPVSNLGLTSDPWD</sequence>
<dbReference type="RefSeq" id="WP_253888109.1">
    <property type="nucleotide sequence ID" value="NZ_BAAAVB010000014.1"/>
</dbReference>
<name>A0ABT1IF38_9PSEU</name>
<gene>
    <name evidence="3" type="ORF">LV75_003673</name>
</gene>
<dbReference type="Proteomes" id="UP001205185">
    <property type="component" value="Unassembled WGS sequence"/>
</dbReference>
<evidence type="ECO:0000256" key="2">
    <source>
        <dbReference type="SAM" id="SignalP"/>
    </source>
</evidence>
<accession>A0ABT1IF38</accession>
<organism evidence="3 4">
    <name type="scientific">Actinokineospora diospyrosa</name>
    <dbReference type="NCBI Taxonomy" id="103728"/>
    <lineage>
        <taxon>Bacteria</taxon>
        <taxon>Bacillati</taxon>
        <taxon>Actinomycetota</taxon>
        <taxon>Actinomycetes</taxon>
        <taxon>Pseudonocardiales</taxon>
        <taxon>Pseudonocardiaceae</taxon>
        <taxon>Actinokineospora</taxon>
    </lineage>
</organism>
<keyword evidence="4" id="KW-1185">Reference proteome</keyword>
<keyword evidence="2" id="KW-0732">Signal</keyword>
<evidence type="ECO:0000313" key="4">
    <source>
        <dbReference type="Proteomes" id="UP001205185"/>
    </source>
</evidence>
<feature type="compositionally biased region" description="Low complexity" evidence="1">
    <location>
        <begin position="31"/>
        <end position="53"/>
    </location>
</feature>
<evidence type="ECO:0000256" key="1">
    <source>
        <dbReference type="SAM" id="MobiDB-lite"/>
    </source>
</evidence>
<evidence type="ECO:0000313" key="3">
    <source>
        <dbReference type="EMBL" id="MCP2271161.1"/>
    </source>
</evidence>
<reference evidence="3 4" key="1">
    <citation type="submission" date="2022-06" db="EMBL/GenBank/DDBJ databases">
        <title>Genomic Encyclopedia of Archaeal and Bacterial Type Strains, Phase II (KMG-II): from individual species to whole genera.</title>
        <authorList>
            <person name="Goeker M."/>
        </authorList>
    </citation>
    <scope>NUCLEOTIDE SEQUENCE [LARGE SCALE GENOMIC DNA]</scope>
    <source>
        <strain evidence="3 4">DSM 44255</strain>
    </source>
</reference>
<protein>
    <submittedName>
        <fullName evidence="3">Uncharacterized protein</fullName>
    </submittedName>
</protein>
<feature type="signal peptide" evidence="2">
    <location>
        <begin position="1"/>
        <end position="26"/>
    </location>
</feature>
<comment type="caution">
    <text evidence="3">The sequence shown here is derived from an EMBL/GenBank/DDBJ whole genome shotgun (WGS) entry which is preliminary data.</text>
</comment>
<feature type="chain" id="PRO_5046860794" evidence="2">
    <location>
        <begin position="27"/>
        <end position="67"/>
    </location>
</feature>
<feature type="region of interest" description="Disordered" evidence="1">
    <location>
        <begin position="31"/>
        <end position="67"/>
    </location>
</feature>
<dbReference type="EMBL" id="JAMTCO010000008">
    <property type="protein sequence ID" value="MCP2271161.1"/>
    <property type="molecule type" value="Genomic_DNA"/>
</dbReference>